<keyword evidence="1" id="KW-0378">Hydrolase</keyword>
<keyword evidence="1" id="KW-0255">Endonuclease</keyword>
<dbReference type="Proteomes" id="UP001213039">
    <property type="component" value="Chromosome"/>
</dbReference>
<name>A0ACD4PGW4_9BACT</name>
<evidence type="ECO:0000313" key="2">
    <source>
        <dbReference type="Proteomes" id="UP001213039"/>
    </source>
</evidence>
<proteinExistence type="predicted"/>
<protein>
    <submittedName>
        <fullName evidence="1">HNH endonuclease</fullName>
    </submittedName>
</protein>
<accession>A0ACD4PGW4</accession>
<keyword evidence="2" id="KW-1185">Reference proteome</keyword>
<organism evidence="1 2">
    <name type="scientific">Mycoplasmopsis edwardii</name>
    <dbReference type="NCBI Taxonomy" id="53558"/>
    <lineage>
        <taxon>Bacteria</taxon>
        <taxon>Bacillati</taxon>
        <taxon>Mycoplasmatota</taxon>
        <taxon>Mycoplasmoidales</taxon>
        <taxon>Metamycoplasmataceae</taxon>
        <taxon>Mycoplasmopsis</taxon>
    </lineage>
</organism>
<dbReference type="EMBL" id="CP114370">
    <property type="protein sequence ID" value="WBP83833.1"/>
    <property type="molecule type" value="Genomic_DNA"/>
</dbReference>
<sequence>MNNSEQIFKFVFKLSSKETAKMKINASLDCYFDENGILIHNEIKLLEGTMFDFFATKSWFSKKSHKTFEFRERIIKLLWWNEQEQQSRPDKNSKLLHILTSNELENLNSYLEEKYDGTINNIIGILKGNNPAGSYENPIRSELKSDSIFFENNLVMLLDMLKIKKKNIDNKSSWKVIEMQNNDFLAFIRQSNIWPFISDFVNELEKYKKNNLNSNIEREKINNIKKQIWKYKEKYFQLTKEINNIVKNKRQKVYKLKEKINYFEVNVQTETELAHIYPVKEIQREIQELVLKEKIFDIKILEKNKSYKELINQVIDYNNLLVLQPTIHTEYDAHKFYWDPESGNVVIVKESKMDKDIIDKIKEYNIDLNGNNNIRIYLEKYKKYFSKNFK</sequence>
<gene>
    <name evidence="1" type="ORF">Me_995_000458</name>
</gene>
<reference evidence="1" key="1">
    <citation type="submission" date="2022-12" db="EMBL/GenBank/DDBJ databases">
        <authorList>
            <consortium name="Asia Pacific Centre for Animal Health"/>
            <person name="Klose S.M."/>
            <person name="Legione A.R."/>
            <person name="Monotti I."/>
            <person name="Bushell R."/>
            <person name="Marenda M.S."/>
            <person name="Sugiyama T."/>
            <person name="Browning G.F."/>
            <person name="Vaz P.K."/>
        </authorList>
    </citation>
    <scope>NUCLEOTIDE SEQUENCE</scope>
    <source>
        <strain evidence="1">Felid995</strain>
    </source>
</reference>
<keyword evidence="1" id="KW-0540">Nuclease</keyword>
<evidence type="ECO:0000313" key="1">
    <source>
        <dbReference type="EMBL" id="WBP83833.1"/>
    </source>
</evidence>